<evidence type="ECO:0000313" key="3">
    <source>
        <dbReference type="Proteomes" id="UP000366051"/>
    </source>
</evidence>
<dbReference type="AlphaFoldDB" id="A0A5Q2MVH3"/>
<proteinExistence type="predicted"/>
<dbReference type="Proteomes" id="UP000366051">
    <property type="component" value="Chromosome"/>
</dbReference>
<dbReference type="KEGG" id="hcv:FTV88_0015"/>
<keyword evidence="3" id="KW-1185">Reference proteome</keyword>
<feature type="compositionally biased region" description="Basic and acidic residues" evidence="1">
    <location>
        <begin position="13"/>
        <end position="35"/>
    </location>
</feature>
<gene>
    <name evidence="2" type="ORF">FTV88_0015</name>
</gene>
<evidence type="ECO:0000313" key="2">
    <source>
        <dbReference type="EMBL" id="QGG46194.1"/>
    </source>
</evidence>
<protein>
    <submittedName>
        <fullName evidence="2">Uncharacterized protein</fullName>
    </submittedName>
</protein>
<feature type="region of interest" description="Disordered" evidence="1">
    <location>
        <begin position="1"/>
        <end position="67"/>
    </location>
</feature>
<reference evidence="3" key="1">
    <citation type="submission" date="2019-11" db="EMBL/GenBank/DDBJ databases">
        <title>Genome sequence of Heliorestis convoluta strain HH, an alkaliphilic and minimalistic phototrophic bacterium from a soda lake in Egypt.</title>
        <authorList>
            <person name="Dewey E.D."/>
            <person name="Stokes L.M."/>
            <person name="Burchell B.M."/>
            <person name="Shaffer K.N."/>
            <person name="Huntington A.M."/>
            <person name="Baker J.M."/>
            <person name="Nadendla S."/>
            <person name="Giglio M.G."/>
            <person name="Touchman J.W."/>
            <person name="Blankenship R.E."/>
            <person name="Madigan M.T."/>
            <person name="Sattley W.M."/>
        </authorList>
    </citation>
    <scope>NUCLEOTIDE SEQUENCE [LARGE SCALE GENOMIC DNA]</scope>
    <source>
        <strain evidence="3">HH</strain>
    </source>
</reference>
<sequence length="67" mass="7719">MHDLVFPTGNHPQRFDRSAEDRGRKEPTQLDHDENTVVSGGGEMESWGDFALQTELEKDKEEDDFQI</sequence>
<dbReference type="EMBL" id="CP045875">
    <property type="protein sequence ID" value="QGG46194.1"/>
    <property type="molecule type" value="Genomic_DNA"/>
</dbReference>
<name>A0A5Q2MVH3_9FIRM</name>
<evidence type="ECO:0000256" key="1">
    <source>
        <dbReference type="SAM" id="MobiDB-lite"/>
    </source>
</evidence>
<organism evidence="2 3">
    <name type="scientific">Heliorestis convoluta</name>
    <dbReference type="NCBI Taxonomy" id="356322"/>
    <lineage>
        <taxon>Bacteria</taxon>
        <taxon>Bacillati</taxon>
        <taxon>Bacillota</taxon>
        <taxon>Clostridia</taxon>
        <taxon>Eubacteriales</taxon>
        <taxon>Heliobacteriaceae</taxon>
        <taxon>Heliorestis</taxon>
    </lineage>
</organism>
<accession>A0A5Q2MVH3</accession>